<dbReference type="InterPro" id="IPR030960">
    <property type="entry name" value="DHQS/DOIS_N"/>
</dbReference>
<keyword evidence="5" id="KW-0456">Lyase</keyword>
<dbReference type="InterPro" id="IPR011051">
    <property type="entry name" value="RmlC_Cupin_sf"/>
</dbReference>
<accession>A0ABZ2LYQ2</accession>
<feature type="domain" description="Cupin type-2" evidence="7">
    <location>
        <begin position="438"/>
        <end position="504"/>
    </location>
</feature>
<dbReference type="Proteomes" id="UP001370348">
    <property type="component" value="Chromosome"/>
</dbReference>
<feature type="domain" description="3-dehydroquinate synthase N-terminal" evidence="6">
    <location>
        <begin position="90"/>
        <end position="203"/>
    </location>
</feature>
<dbReference type="Gene3D" id="3.40.50.1970">
    <property type="match status" value="1"/>
</dbReference>
<organism evidence="9 10">
    <name type="scientific">Pendulispora albinea</name>
    <dbReference type="NCBI Taxonomy" id="2741071"/>
    <lineage>
        <taxon>Bacteria</taxon>
        <taxon>Pseudomonadati</taxon>
        <taxon>Myxococcota</taxon>
        <taxon>Myxococcia</taxon>
        <taxon>Myxococcales</taxon>
        <taxon>Sorangiineae</taxon>
        <taxon>Pendulisporaceae</taxon>
        <taxon>Pendulispora</taxon>
    </lineage>
</organism>
<proteinExistence type="predicted"/>
<keyword evidence="2" id="KW-0479">Metal-binding</keyword>
<dbReference type="SUPFAM" id="SSF56796">
    <property type="entry name" value="Dehydroquinate synthase-like"/>
    <property type="match status" value="1"/>
</dbReference>
<keyword evidence="3" id="KW-0547">Nucleotide-binding</keyword>
<evidence type="ECO:0000256" key="1">
    <source>
        <dbReference type="ARBA" id="ARBA00001911"/>
    </source>
</evidence>
<comment type="cofactor">
    <cofactor evidence="1">
        <name>NAD(+)</name>
        <dbReference type="ChEBI" id="CHEBI:57540"/>
    </cofactor>
</comment>
<name>A0ABZ2LYQ2_9BACT</name>
<reference evidence="9 10" key="1">
    <citation type="submission" date="2021-12" db="EMBL/GenBank/DDBJ databases">
        <title>Discovery of the Pendulisporaceae a myxobacterial family with distinct sporulation behavior and unique specialized metabolism.</title>
        <authorList>
            <person name="Garcia R."/>
            <person name="Popoff A."/>
            <person name="Bader C.D."/>
            <person name="Loehr J."/>
            <person name="Walesch S."/>
            <person name="Walt C."/>
            <person name="Boldt J."/>
            <person name="Bunk B."/>
            <person name="Haeckl F.J.F.P.J."/>
            <person name="Gunesch A.P."/>
            <person name="Birkelbach J."/>
            <person name="Nuebel U."/>
            <person name="Pietschmann T."/>
            <person name="Bach T."/>
            <person name="Mueller R."/>
        </authorList>
    </citation>
    <scope>NUCLEOTIDE SEQUENCE [LARGE SCALE GENOMIC DNA]</scope>
    <source>
        <strain evidence="9 10">MSr11954</strain>
    </source>
</reference>
<dbReference type="Pfam" id="PF01761">
    <property type="entry name" value="DHQ_synthase"/>
    <property type="match status" value="1"/>
</dbReference>
<evidence type="ECO:0000256" key="3">
    <source>
        <dbReference type="ARBA" id="ARBA00022741"/>
    </source>
</evidence>
<keyword evidence="4" id="KW-0520">NAD</keyword>
<dbReference type="Gene3D" id="2.60.120.10">
    <property type="entry name" value="Jelly Rolls"/>
    <property type="match status" value="1"/>
</dbReference>
<dbReference type="InterPro" id="IPR014710">
    <property type="entry name" value="RmlC-like_jellyroll"/>
</dbReference>
<dbReference type="EMBL" id="CP089984">
    <property type="protein sequence ID" value="WXB16059.1"/>
    <property type="molecule type" value="Genomic_DNA"/>
</dbReference>
<sequence length="526" mass="57896">MNIHSIESELAGARIAAYQWRIQAQQSITYEVQMTVGVLDPSNPALLQAGTTVRTDRPRRFIVIDANVHAIYGDALRTYLEHHECEYRLCVLAASEEAKTMESVFTVVNGLDSFGINRRHEPIIAIGGGILLDIVGLAASMYRRSTPYVRIPTSLIGLVDAGVGIKTGVNFEEHKNRLGTYFAPTVALLDRSFLATLDDRHISNGLAEILKIALIKDAKLFHLLEEHAELLLAERLTGQTHTGDIVAREVFSRAVGGMLEELEPNLWEKQLERVVDYGHSFSPTLEMRALPALLHGEAVTVDMALTTVLAEERGLVSIQDRERIFDLMRRLRLPVWHPLLDAGLLENALRETTRHRDGLQRMPIPVGIGEACFLQDLTVAELTRAAEILRELDDGALQGAPVEDLLITDIGRQADAAQKQVIRRDGMSSTWEVITWSSLPPGAFREEDVRTSTDKVCFVLAGKGELHVDDDSHGMHPGYLIATRAGAVHRFVNPGTEDLSWLVIEVSAPLHAPAVSADALATGGVP</sequence>
<dbReference type="InterPro" id="IPR035872">
    <property type="entry name" value="EEVS-like"/>
</dbReference>
<feature type="domain" description="3-dehydroquinate synthase C-terminal" evidence="8">
    <location>
        <begin position="205"/>
        <end position="342"/>
    </location>
</feature>
<evidence type="ECO:0000313" key="10">
    <source>
        <dbReference type="Proteomes" id="UP001370348"/>
    </source>
</evidence>
<dbReference type="InterPro" id="IPR056179">
    <property type="entry name" value="DHQS_C"/>
</dbReference>
<evidence type="ECO:0000313" key="9">
    <source>
        <dbReference type="EMBL" id="WXB16059.1"/>
    </source>
</evidence>
<dbReference type="CDD" id="cd08199">
    <property type="entry name" value="EEVS"/>
    <property type="match status" value="1"/>
</dbReference>
<gene>
    <name evidence="9" type="ORF">LZC94_02030</name>
</gene>
<evidence type="ECO:0000259" key="7">
    <source>
        <dbReference type="Pfam" id="PF07883"/>
    </source>
</evidence>
<dbReference type="InterPro" id="IPR050071">
    <property type="entry name" value="Dehydroquinate_synthase"/>
</dbReference>
<keyword evidence="10" id="KW-1185">Reference proteome</keyword>
<evidence type="ECO:0000256" key="4">
    <source>
        <dbReference type="ARBA" id="ARBA00023027"/>
    </source>
</evidence>
<evidence type="ECO:0000256" key="5">
    <source>
        <dbReference type="ARBA" id="ARBA00023239"/>
    </source>
</evidence>
<dbReference type="Pfam" id="PF07883">
    <property type="entry name" value="Cupin_2"/>
    <property type="match status" value="1"/>
</dbReference>
<dbReference type="SUPFAM" id="SSF51182">
    <property type="entry name" value="RmlC-like cupins"/>
    <property type="match status" value="1"/>
</dbReference>
<evidence type="ECO:0000259" key="6">
    <source>
        <dbReference type="Pfam" id="PF01761"/>
    </source>
</evidence>
<dbReference type="InterPro" id="IPR013096">
    <property type="entry name" value="Cupin_2"/>
</dbReference>
<evidence type="ECO:0000256" key="2">
    <source>
        <dbReference type="ARBA" id="ARBA00022723"/>
    </source>
</evidence>
<dbReference type="PANTHER" id="PTHR43622">
    <property type="entry name" value="3-DEHYDROQUINATE SYNTHASE"/>
    <property type="match status" value="1"/>
</dbReference>
<dbReference type="RefSeq" id="WP_394825689.1">
    <property type="nucleotide sequence ID" value="NZ_CP089984.1"/>
</dbReference>
<dbReference type="Gene3D" id="1.20.1090.10">
    <property type="entry name" value="Dehydroquinate synthase-like - alpha domain"/>
    <property type="match status" value="1"/>
</dbReference>
<protein>
    <submittedName>
        <fullName evidence="9">Iron-containing alcohol dehydrogenase</fullName>
    </submittedName>
</protein>
<dbReference type="Pfam" id="PF24621">
    <property type="entry name" value="DHQS_C"/>
    <property type="match status" value="1"/>
</dbReference>
<dbReference type="PANTHER" id="PTHR43622:SF3">
    <property type="entry name" value="2-EPI-5-EPI-VALIOLONE SYNTHASE"/>
    <property type="match status" value="1"/>
</dbReference>
<evidence type="ECO:0000259" key="8">
    <source>
        <dbReference type="Pfam" id="PF24621"/>
    </source>
</evidence>